<dbReference type="eggNOG" id="ENOG502S225">
    <property type="taxonomic scope" value="Eukaryota"/>
</dbReference>
<dbReference type="PROSITE" id="PS50090">
    <property type="entry name" value="MYB_LIKE"/>
    <property type="match status" value="2"/>
</dbReference>
<feature type="region of interest" description="Disordered" evidence="2">
    <location>
        <begin position="382"/>
        <end position="407"/>
    </location>
</feature>
<dbReference type="EMBL" id="GL377311">
    <property type="protein sequence ID" value="EFI93116.1"/>
    <property type="molecule type" value="Genomic_DNA"/>
</dbReference>
<feature type="region of interest" description="Disordered" evidence="2">
    <location>
        <begin position="846"/>
        <end position="874"/>
    </location>
</feature>
<protein>
    <recommendedName>
        <fullName evidence="7">Myb-like domain-containing protein</fullName>
    </recommendedName>
</protein>
<dbReference type="Pfam" id="PF00249">
    <property type="entry name" value="Myb_DNA-binding"/>
    <property type="match status" value="1"/>
</dbReference>
<evidence type="ECO:0000256" key="2">
    <source>
        <dbReference type="SAM" id="MobiDB-lite"/>
    </source>
</evidence>
<dbReference type="InterPro" id="IPR009057">
    <property type="entry name" value="Homeodomain-like_sf"/>
</dbReference>
<evidence type="ECO:0000313" key="5">
    <source>
        <dbReference type="EMBL" id="EFI93116.1"/>
    </source>
</evidence>
<feature type="compositionally biased region" description="Polar residues" evidence="2">
    <location>
        <begin position="25"/>
        <end position="35"/>
    </location>
</feature>
<evidence type="ECO:0008006" key="7">
    <source>
        <dbReference type="Google" id="ProtNLM"/>
    </source>
</evidence>
<dbReference type="PANTHER" id="PTHR46734">
    <property type="entry name" value="TELOMERIC REPEAT-BINDING FACTOR 1 TERF1"/>
    <property type="match status" value="1"/>
</dbReference>
<dbReference type="HOGENOM" id="CLU_005252_0_0_1"/>
<dbReference type="InParanoid" id="D8QFE5"/>
<proteinExistence type="predicted"/>
<feature type="region of interest" description="Disordered" evidence="2">
    <location>
        <begin position="242"/>
        <end position="356"/>
    </location>
</feature>
<dbReference type="OMA" id="KSAWGPQ"/>
<feature type="compositionally biased region" description="Polar residues" evidence="2">
    <location>
        <begin position="382"/>
        <end position="399"/>
    </location>
</feature>
<dbReference type="CDD" id="cd11660">
    <property type="entry name" value="SANT_TRF"/>
    <property type="match status" value="2"/>
</dbReference>
<dbReference type="InterPro" id="IPR052450">
    <property type="entry name" value="TRBD-Containing_Protein"/>
</dbReference>
<dbReference type="Proteomes" id="UP000007431">
    <property type="component" value="Unassembled WGS sequence"/>
</dbReference>
<dbReference type="GeneID" id="9591790"/>
<dbReference type="RefSeq" id="XP_003028019.1">
    <property type="nucleotide sequence ID" value="XM_003027973.1"/>
</dbReference>
<organism evidence="6">
    <name type="scientific">Schizophyllum commune (strain H4-8 / FGSC 9210)</name>
    <name type="common">Split gill fungus</name>
    <dbReference type="NCBI Taxonomy" id="578458"/>
    <lineage>
        <taxon>Eukaryota</taxon>
        <taxon>Fungi</taxon>
        <taxon>Dikarya</taxon>
        <taxon>Basidiomycota</taxon>
        <taxon>Agaricomycotina</taxon>
        <taxon>Agaricomycetes</taxon>
        <taxon>Agaricomycetidae</taxon>
        <taxon>Agaricales</taxon>
        <taxon>Schizophyllaceae</taxon>
        <taxon>Schizophyllum</taxon>
    </lineage>
</organism>
<evidence type="ECO:0000259" key="4">
    <source>
        <dbReference type="PROSITE" id="PS51294"/>
    </source>
</evidence>
<feature type="compositionally biased region" description="Acidic residues" evidence="2">
    <location>
        <begin position="304"/>
        <end position="313"/>
    </location>
</feature>
<dbReference type="Gene3D" id="1.10.10.60">
    <property type="entry name" value="Homeodomain-like"/>
    <property type="match status" value="2"/>
</dbReference>
<gene>
    <name evidence="5" type="ORF">SCHCODRAFT_112581</name>
</gene>
<dbReference type="SUPFAM" id="SSF46689">
    <property type="entry name" value="Homeodomain-like"/>
    <property type="match status" value="2"/>
</dbReference>
<evidence type="ECO:0000313" key="6">
    <source>
        <dbReference type="Proteomes" id="UP000007431"/>
    </source>
</evidence>
<dbReference type="PROSITE" id="PS51294">
    <property type="entry name" value="HTH_MYB"/>
    <property type="match status" value="2"/>
</dbReference>
<dbReference type="InterPro" id="IPR017930">
    <property type="entry name" value="Myb_dom"/>
</dbReference>
<dbReference type="STRING" id="578458.D8QFE5"/>
<feature type="compositionally biased region" description="Basic and acidic residues" evidence="2">
    <location>
        <begin position="85"/>
        <end position="95"/>
    </location>
</feature>
<feature type="domain" description="HTH myb-type" evidence="4">
    <location>
        <begin position="181"/>
        <end position="213"/>
    </location>
</feature>
<sequence>MSSTKAQTTVPTATTFCFKAPYTPGSVTTPNSPATKTRRVSLALPSSPKEFQAWSFRDDTGVGARSGQSGEEQSGMHEKRGKMRKLADGDAATEKKQRKRWTPEETQMLVEGCNRHGVGNWKAILSDPTLTFDNRSPVDLKDRFRTYFPDAYKKHYPNAKTHLSSKVRSTLPDGSSLFEKTRSKKRRPFTEEEDRALKAGYEKHGTVWATIVKDPVFQEQNRRSTDLRDRFRNAYPELYEAAGYKPRNASTRRRTQAGDPIRAATDDQLAMSSTGPTRRRRRAHTSQGFLRGGTKSVPQSNANSEDEASDDEDTVFRRPQTPVFSPPEAASTPSTSSAIVASPSAAEPPPVSEDEEMNLLGPDLLAEPDSLLNFLTLPEAPTQTWSAPGTHTPTHSSQGWAAAMGSPTSPDMSANLYASQSSDTFGGYGGGMIGKSAWGTQDWFSPNPRMDPESSASTSSSYYDSSGLSSFSSPVSHGVMDRLDLFPTSLSTDFSSEIGFGETHSTFSDELFHPAGFRGFTHHSDTAGDLIFGARTHQSQTMGSALGLSEAPAQTTGIHPSQLHTPALANIDEVENIEISCMNLNDSVGVTVDQPMADATLTQSAPASSQQAERINLEDYVDLSAHEVHNSPPSTPVTRYRPLRPAAVDGGMSAHGRSISVPPARYAPVNGRPPTAHANSQPELGQRRMSFYDLASPPSYSGQLPYVAPPMAPSASLPVTTIVPGQMGPPPMPPPGAMPQSIATGSMSSPPAPPPFTGFASFSDPYIQSGDPLDLAFLDLHHYGVPDGASMEWDTDRQGQALDLAEPVRKPPTPPLRTMSPLKNMMSPPKSIRAPIPAAFREAALSSAPGRGVERSMSASRVGHQRGQSAATAHDLDMTIRDTNKRKRASWDGRTY</sequence>
<evidence type="ECO:0000259" key="3">
    <source>
        <dbReference type="PROSITE" id="PS50090"/>
    </source>
</evidence>
<feature type="domain" description="HTH myb-type" evidence="4">
    <location>
        <begin position="93"/>
        <end position="152"/>
    </location>
</feature>
<dbReference type="OrthoDB" id="608866at2759"/>
<dbReference type="VEuPathDB" id="FungiDB:SCHCODRAFT_02588964"/>
<evidence type="ECO:0000256" key="1">
    <source>
        <dbReference type="ARBA" id="ARBA00023242"/>
    </source>
</evidence>
<reference evidence="5 6" key="1">
    <citation type="journal article" date="2010" name="Nat. Biotechnol.">
        <title>Genome sequence of the model mushroom Schizophyllum commune.</title>
        <authorList>
            <person name="Ohm R.A."/>
            <person name="de Jong J.F."/>
            <person name="Lugones L.G."/>
            <person name="Aerts A."/>
            <person name="Kothe E."/>
            <person name="Stajich J.E."/>
            <person name="de Vries R.P."/>
            <person name="Record E."/>
            <person name="Levasseur A."/>
            <person name="Baker S.E."/>
            <person name="Bartholomew K.A."/>
            <person name="Coutinho P.M."/>
            <person name="Erdmann S."/>
            <person name="Fowler T.J."/>
            <person name="Gathman A.C."/>
            <person name="Lombard V."/>
            <person name="Henrissat B."/>
            <person name="Knabe N."/>
            <person name="Kuees U."/>
            <person name="Lilly W.W."/>
            <person name="Lindquist E."/>
            <person name="Lucas S."/>
            <person name="Magnuson J.K."/>
            <person name="Piumi F."/>
            <person name="Raudaskoski M."/>
            <person name="Salamov A."/>
            <person name="Schmutz J."/>
            <person name="Schwarze F.W.M.R."/>
            <person name="vanKuyk P.A."/>
            <person name="Horton J.S."/>
            <person name="Grigoriev I.V."/>
            <person name="Woesten H.A.B."/>
        </authorList>
    </citation>
    <scope>NUCLEOTIDE SEQUENCE [LARGE SCALE GENOMIC DNA]</scope>
    <source>
        <strain evidence="6">H4-8 / FGSC 9210</strain>
    </source>
</reference>
<name>D8QFE5_SCHCM</name>
<feature type="domain" description="Myb-like" evidence="3">
    <location>
        <begin position="181"/>
        <end position="235"/>
    </location>
</feature>
<feature type="domain" description="Myb-like" evidence="3">
    <location>
        <begin position="93"/>
        <end position="148"/>
    </location>
</feature>
<feature type="region of interest" description="Disordered" evidence="2">
    <location>
        <begin position="806"/>
        <end position="828"/>
    </location>
</feature>
<feature type="region of interest" description="Disordered" evidence="2">
    <location>
        <begin position="17"/>
        <end position="37"/>
    </location>
</feature>
<dbReference type="KEGG" id="scm:SCHCO_02588964"/>
<feature type="region of interest" description="Disordered" evidence="2">
    <location>
        <begin position="164"/>
        <end position="193"/>
    </location>
</feature>
<accession>D8QFE5</accession>
<feature type="non-terminal residue" evidence="5">
    <location>
        <position position="896"/>
    </location>
</feature>
<feature type="compositionally biased region" description="Low complexity" evidence="2">
    <location>
        <begin position="326"/>
        <end position="345"/>
    </location>
</feature>
<keyword evidence="1" id="KW-0539">Nucleus</keyword>
<dbReference type="InterPro" id="IPR001005">
    <property type="entry name" value="SANT/Myb"/>
</dbReference>
<dbReference type="PANTHER" id="PTHR46734:SF1">
    <property type="entry name" value="TELOMERIC REPEAT-BINDING FACTOR 1"/>
    <property type="match status" value="1"/>
</dbReference>
<feature type="region of interest" description="Disordered" evidence="2">
    <location>
        <begin position="51"/>
        <end position="102"/>
    </location>
</feature>
<keyword evidence="6" id="KW-1185">Reference proteome</keyword>
<dbReference type="AlphaFoldDB" id="D8QFE5"/>
<dbReference type="SMART" id="SM00717">
    <property type="entry name" value="SANT"/>
    <property type="match status" value="2"/>
</dbReference>